<dbReference type="RefSeq" id="WP_308868318.1">
    <property type="nucleotide sequence ID" value="NZ_JAVFWO010000003.1"/>
</dbReference>
<dbReference type="Pfam" id="PF13561">
    <property type="entry name" value="adh_short_C2"/>
    <property type="match status" value="1"/>
</dbReference>
<dbReference type="Proteomes" id="UP001235133">
    <property type="component" value="Unassembled WGS sequence"/>
</dbReference>
<dbReference type="PANTHER" id="PTHR43477:SF1">
    <property type="entry name" value="DIHYDROANTICAPSIN 7-DEHYDROGENASE"/>
    <property type="match status" value="1"/>
</dbReference>
<evidence type="ECO:0000259" key="3">
    <source>
        <dbReference type="SMART" id="SM00822"/>
    </source>
</evidence>
<feature type="domain" description="Ketoreductase" evidence="3">
    <location>
        <begin position="13"/>
        <end position="198"/>
    </location>
</feature>
<keyword evidence="2" id="KW-0560">Oxidoreductase</keyword>
<gene>
    <name evidence="4" type="ORF">Q9R08_12310</name>
</gene>
<evidence type="ECO:0000313" key="4">
    <source>
        <dbReference type="EMBL" id="MDQ7878764.1"/>
    </source>
</evidence>
<dbReference type="InterPro" id="IPR002347">
    <property type="entry name" value="SDR_fam"/>
</dbReference>
<dbReference type="CDD" id="cd05233">
    <property type="entry name" value="SDR_c"/>
    <property type="match status" value="1"/>
</dbReference>
<comment type="caution">
    <text evidence="4">The sequence shown here is derived from an EMBL/GenBank/DDBJ whole genome shotgun (WGS) entry which is preliminary data.</text>
</comment>
<dbReference type="PRINTS" id="PR00081">
    <property type="entry name" value="GDHRDH"/>
</dbReference>
<accession>A0ABU0Z2F0</accession>
<dbReference type="InterPro" id="IPR051122">
    <property type="entry name" value="SDR_DHRS6-like"/>
</dbReference>
<dbReference type="PROSITE" id="PS00061">
    <property type="entry name" value="ADH_SHORT"/>
    <property type="match status" value="1"/>
</dbReference>
<reference evidence="4 5" key="1">
    <citation type="submission" date="2023-08" db="EMBL/GenBank/DDBJ databases">
        <title>Microbacterium psychrotolerans sp. nov., a psychrotolerant bacterium isolated from soil in Heilongjiang Province, China.</title>
        <authorList>
            <person name="An P."/>
            <person name="Zhao D."/>
            <person name="Xiang H."/>
        </authorList>
    </citation>
    <scope>NUCLEOTIDE SEQUENCE [LARGE SCALE GENOMIC DNA]</scope>
    <source>
        <strain evidence="4 5">QXD-8</strain>
    </source>
</reference>
<dbReference type="SUPFAM" id="SSF51735">
    <property type="entry name" value="NAD(P)-binding Rossmann-fold domains"/>
    <property type="match status" value="1"/>
</dbReference>
<dbReference type="SMART" id="SM00822">
    <property type="entry name" value="PKS_KR"/>
    <property type="match status" value="1"/>
</dbReference>
<evidence type="ECO:0000256" key="2">
    <source>
        <dbReference type="ARBA" id="ARBA00023002"/>
    </source>
</evidence>
<dbReference type="InterPro" id="IPR020904">
    <property type="entry name" value="Sc_DH/Rdtase_CS"/>
</dbReference>
<dbReference type="EMBL" id="JAVFWO010000003">
    <property type="protein sequence ID" value="MDQ7878764.1"/>
    <property type="molecule type" value="Genomic_DNA"/>
</dbReference>
<proteinExistence type="inferred from homology"/>
<dbReference type="PANTHER" id="PTHR43477">
    <property type="entry name" value="DIHYDROANTICAPSIN 7-DEHYDROGENASE"/>
    <property type="match status" value="1"/>
</dbReference>
<keyword evidence="5" id="KW-1185">Reference proteome</keyword>
<evidence type="ECO:0000313" key="5">
    <source>
        <dbReference type="Proteomes" id="UP001235133"/>
    </source>
</evidence>
<comment type="similarity">
    <text evidence="1">Belongs to the short-chain dehydrogenases/reductases (SDR) family.</text>
</comment>
<organism evidence="4 5">
    <name type="scientific">Microbacterium psychrotolerans</name>
    <dbReference type="NCBI Taxonomy" id="3068321"/>
    <lineage>
        <taxon>Bacteria</taxon>
        <taxon>Bacillati</taxon>
        <taxon>Actinomycetota</taxon>
        <taxon>Actinomycetes</taxon>
        <taxon>Micrococcales</taxon>
        <taxon>Microbacteriaceae</taxon>
        <taxon>Microbacterium</taxon>
    </lineage>
</organism>
<dbReference type="InterPro" id="IPR057326">
    <property type="entry name" value="KR_dom"/>
</dbReference>
<sequence>MREASDFLGLTGTVVLVTGATSGIGRATAVAASRAGARVVCVARREDALDRVLEELAGDGHLAVVFDVTDFSLIPAMLRDVVAEVGPLDGVVHAAGIHDATPLRAVSDEQVARLFNVNVTSAVMIAKAFRHAKVRGAAPSIVLMSSAVGIVGEAGVSVYAATKAAIASFSKSLGLELAREGIRVNCIAAGVVETPLTEGIRHKVGQSAWSAIESAHPLGLGSAEDVANAALYLLSPASRWVTGTALVVDGGYTAR</sequence>
<dbReference type="PRINTS" id="PR00080">
    <property type="entry name" value="SDRFAMILY"/>
</dbReference>
<name>A0ABU0Z2F0_9MICO</name>
<dbReference type="InterPro" id="IPR036291">
    <property type="entry name" value="NAD(P)-bd_dom_sf"/>
</dbReference>
<evidence type="ECO:0000256" key="1">
    <source>
        <dbReference type="ARBA" id="ARBA00006484"/>
    </source>
</evidence>
<dbReference type="Gene3D" id="3.40.50.720">
    <property type="entry name" value="NAD(P)-binding Rossmann-like Domain"/>
    <property type="match status" value="1"/>
</dbReference>
<protein>
    <submittedName>
        <fullName evidence="4">SDR family NAD(P)-dependent oxidoreductase</fullName>
    </submittedName>
</protein>